<reference evidence="2" key="1">
    <citation type="journal article" date="2019" name="Int. J. Syst. Evol. Microbiol.">
        <title>The Global Catalogue of Microorganisms (GCM) 10K type strain sequencing project: providing services to taxonomists for standard genome sequencing and annotation.</title>
        <authorList>
            <consortium name="The Broad Institute Genomics Platform"/>
            <consortium name="The Broad Institute Genome Sequencing Center for Infectious Disease"/>
            <person name="Wu L."/>
            <person name="Ma J."/>
        </authorList>
    </citation>
    <scope>NUCLEOTIDE SEQUENCE [LARGE SCALE GENOMIC DNA]</scope>
    <source>
        <strain evidence="2">JCM 14304</strain>
    </source>
</reference>
<comment type="caution">
    <text evidence="1">The sequence shown here is derived from an EMBL/GenBank/DDBJ whole genome shotgun (WGS) entry which is preliminary data.</text>
</comment>
<keyword evidence="2" id="KW-1185">Reference proteome</keyword>
<evidence type="ECO:0000313" key="1">
    <source>
        <dbReference type="EMBL" id="GAA1586657.1"/>
    </source>
</evidence>
<gene>
    <name evidence="1" type="ORF">GCM10009742_35780</name>
</gene>
<organism evidence="1 2">
    <name type="scientific">Kribbella karoonensis</name>
    <dbReference type="NCBI Taxonomy" id="324851"/>
    <lineage>
        <taxon>Bacteria</taxon>
        <taxon>Bacillati</taxon>
        <taxon>Actinomycetota</taxon>
        <taxon>Actinomycetes</taxon>
        <taxon>Propionibacteriales</taxon>
        <taxon>Kribbellaceae</taxon>
        <taxon>Kribbella</taxon>
    </lineage>
</organism>
<protein>
    <submittedName>
        <fullName evidence="1">Uncharacterized protein</fullName>
    </submittedName>
</protein>
<name>A0ABP4PUF3_9ACTN</name>
<evidence type="ECO:0000313" key="2">
    <source>
        <dbReference type="Proteomes" id="UP001500190"/>
    </source>
</evidence>
<proteinExistence type="predicted"/>
<sequence length="66" mass="6848">MHCLGLSVGAGRGLLVVTPGAGGSLPAGTLQLTHGGDLERQPPGNMARVAESTFYRYQLFESVGFT</sequence>
<dbReference type="EMBL" id="BAAAND010000006">
    <property type="protein sequence ID" value="GAA1586657.1"/>
    <property type="molecule type" value="Genomic_DNA"/>
</dbReference>
<accession>A0ABP4PUF3</accession>
<dbReference type="Proteomes" id="UP001500190">
    <property type="component" value="Unassembled WGS sequence"/>
</dbReference>